<gene>
    <name evidence="4" type="ORF">JBF11_06105</name>
</gene>
<accession>A0ABY5XYU0</accession>
<organism evidence="4 5">
    <name type="scientific">Taurinivorans muris</name>
    <dbReference type="NCBI Taxonomy" id="2787751"/>
    <lineage>
        <taxon>Bacteria</taxon>
        <taxon>Pseudomonadati</taxon>
        <taxon>Thermodesulfobacteriota</taxon>
        <taxon>Desulfovibrionia</taxon>
        <taxon>Desulfovibrionales</taxon>
        <taxon>Desulfovibrionaceae</taxon>
        <taxon>Taurinivorans</taxon>
    </lineage>
</organism>
<feature type="compositionally biased region" description="Acidic residues" evidence="1">
    <location>
        <begin position="1176"/>
        <end position="1193"/>
    </location>
</feature>
<feature type="transmembrane region" description="Helical" evidence="2">
    <location>
        <begin position="239"/>
        <end position="256"/>
    </location>
</feature>
<evidence type="ECO:0000256" key="1">
    <source>
        <dbReference type="SAM" id="MobiDB-lite"/>
    </source>
</evidence>
<feature type="compositionally biased region" description="Basic and acidic residues" evidence="1">
    <location>
        <begin position="1219"/>
        <end position="1232"/>
    </location>
</feature>
<dbReference type="RefSeq" id="WP_334314612.1">
    <property type="nucleotide sequence ID" value="NZ_CP065938.1"/>
</dbReference>
<dbReference type="Proteomes" id="UP001058120">
    <property type="component" value="Chromosome"/>
</dbReference>
<feature type="compositionally biased region" description="Basic and acidic residues" evidence="1">
    <location>
        <begin position="1194"/>
        <end position="1204"/>
    </location>
</feature>
<keyword evidence="2" id="KW-0812">Transmembrane</keyword>
<keyword evidence="5" id="KW-1185">Reference proteome</keyword>
<keyword evidence="3" id="KW-0732">Signal</keyword>
<evidence type="ECO:0000256" key="2">
    <source>
        <dbReference type="SAM" id="Phobius"/>
    </source>
</evidence>
<feature type="transmembrane region" description="Helical" evidence="2">
    <location>
        <begin position="381"/>
        <end position="399"/>
    </location>
</feature>
<feature type="compositionally biased region" description="Basic and acidic residues" evidence="1">
    <location>
        <begin position="1004"/>
        <end position="1026"/>
    </location>
</feature>
<evidence type="ECO:0000256" key="3">
    <source>
        <dbReference type="SAM" id="SignalP"/>
    </source>
</evidence>
<feature type="region of interest" description="Disordered" evidence="1">
    <location>
        <begin position="998"/>
        <end position="1091"/>
    </location>
</feature>
<feature type="compositionally biased region" description="Basic and acidic residues" evidence="1">
    <location>
        <begin position="1239"/>
        <end position="1248"/>
    </location>
</feature>
<dbReference type="InterPro" id="IPR036890">
    <property type="entry name" value="HATPase_C_sf"/>
</dbReference>
<feature type="region of interest" description="Disordered" evidence="1">
    <location>
        <begin position="958"/>
        <end position="979"/>
    </location>
</feature>
<protein>
    <submittedName>
        <fullName evidence="4">Uncharacterized protein</fullName>
    </submittedName>
</protein>
<dbReference type="Gene3D" id="3.30.565.10">
    <property type="entry name" value="Histidine kinase-like ATPase, C-terminal domain"/>
    <property type="match status" value="1"/>
</dbReference>
<feature type="region of interest" description="Disordered" evidence="1">
    <location>
        <begin position="1141"/>
        <end position="1294"/>
    </location>
</feature>
<dbReference type="EMBL" id="CP065938">
    <property type="protein sequence ID" value="UWX05054.1"/>
    <property type="molecule type" value="Genomic_DNA"/>
</dbReference>
<feature type="signal peptide" evidence="3">
    <location>
        <begin position="1"/>
        <end position="27"/>
    </location>
</feature>
<evidence type="ECO:0000313" key="4">
    <source>
        <dbReference type="EMBL" id="UWX05054.1"/>
    </source>
</evidence>
<feature type="compositionally biased region" description="Basic and acidic residues" evidence="1">
    <location>
        <begin position="1081"/>
        <end position="1091"/>
    </location>
</feature>
<feature type="transmembrane region" description="Helical" evidence="2">
    <location>
        <begin position="357"/>
        <end position="375"/>
    </location>
</feature>
<keyword evidence="2" id="KW-1133">Transmembrane helix</keyword>
<name>A0ABY5XYU0_9BACT</name>
<feature type="chain" id="PRO_5047469565" evidence="3">
    <location>
        <begin position="28"/>
        <end position="1294"/>
    </location>
</feature>
<feature type="transmembrane region" description="Helical" evidence="2">
    <location>
        <begin position="210"/>
        <end position="227"/>
    </location>
</feature>
<dbReference type="SUPFAM" id="SSF55874">
    <property type="entry name" value="ATPase domain of HSP90 chaperone/DNA topoisomerase II/histidine kinase"/>
    <property type="match status" value="1"/>
</dbReference>
<reference evidence="4" key="1">
    <citation type="submission" date="2020-12" db="EMBL/GenBank/DDBJ databases">
        <title>Taurinivorans muris gen. nov., sp. nov., fundamental and realized metabolic niche of a ubiquitous sulfidogenic bacterium in the murine intestine.</title>
        <authorList>
            <person name="Ye H."/>
            <person name="Hanson B.T."/>
            <person name="Loy A."/>
        </authorList>
    </citation>
    <scope>NUCLEOTIDE SEQUENCE</scope>
    <source>
        <strain evidence="4">LT0009</strain>
    </source>
</reference>
<proteinExistence type="predicted"/>
<evidence type="ECO:0000313" key="5">
    <source>
        <dbReference type="Proteomes" id="UP001058120"/>
    </source>
</evidence>
<feature type="transmembrane region" description="Helical" evidence="2">
    <location>
        <begin position="301"/>
        <end position="320"/>
    </location>
</feature>
<keyword evidence="2" id="KW-0472">Membrane</keyword>
<feature type="transmembrane region" description="Helical" evidence="2">
    <location>
        <begin position="268"/>
        <end position="289"/>
    </location>
</feature>
<sequence length="1294" mass="145189">MKQSKYRTQFLSIFIFSIFFCVSSAFAEPDFDIELPAAETPSITAVAGEEPIYLAPYIRYAHNLDAKDAKSALAQRSQFSPYDVLALKKELGTYWFLISFDEIKDKDIPTAYLDLGNFLPKNSHVLVYSKRTKRWQVAEDVYTKERKNHAENFDVEDENSVNIFHSGLYDLTSLRDGGELLIYSPGVPSIWFSPKLLSPAKAPLTLDRRLTPFILLALFVLMIFIFWRGAKEEGDARIWASLLCLAVLVQFAWGVPQNVHGRLDYLDMVGVIASCLAIFFLPHIGRHLLVTEKKSPHFDSLLQFLAIPAIFPLIVLFVPIPEFLYIIRFAPLWGLYALILFVLVIPFVLSGRKGAKLYAFFCLSIGVGCLSALALRYNSEWYFFNYLGLFMAMVAIFLAPRQTEKNIFNEQLTHEDIVSAFAENNSIMRDALYRVELKLRDPFDRIMRETCFLDFDLKTEELAESLALLNEKEFGDRFEKHALNAVDEISSRAKRLQDHTSSLVLACRDLSGMLGHITDLARKEPSHNQGHELFNVKTLITQACDNIRAEAQDRQVGLGWYIAPNIGLHYRGDKASLEVVLSLLLRDAIRATEKGMISVRVRRANSPNPGHIVFTISDSGKGRPPVQRSILTLVKAWELSSAYNGEVELRSSPGGLSFSFSMQCLAMDQNGEKPLSYASLDDIVLSHGEASYHKKNAGRSGGNILFSRESGQEFEEAEEDDVPSFVGSKKEMSILIISPLAIQRQNFVYYLNTYETWEALDVDSALAFYEKKPASLVLVHSALSASGCSAVIAGIRLLEDSLGIAHAPCVGLYQSVKDMEFLRLAGCDHTLPDNIGRDDLCTAVAEILGDRNIQPITDIDAPHAVVKNVNKKVKKAVEKRLNTEVVHVGSVVDGAVSTFASPKYPEHAEMYEQRNEQARAGKANYEDTLDFREEKTGVFSKLVQSFKLKPHIQEGKAEDEFDSMVGEPQPLEAGLSGSLEKKDFKSAETEEDIALLQDENSSFEYEKTAEERSIDTAESEPFERGAEMQASSLEFFGEPSGKPFGEFSDTQEENGPKENPLSAPMEFLSLQETERSAAGGETKETQADEKAKVTLSFLPGDTSYEVAQDEDLPPLSLQNALENMGQPEEIPEHSVFVQSGLIMFSDEAEQTDQTRAGEDFTEAAAENDTQEKSIEETEPAELDEQSGEEQDSPQEERDIPRNEESSSGETVEEQAVLELSHDMLVDVKEEKAKKKSRKRKEEKEEKTGLDILLDYSPRNSGEQKNDEEEEENRLHKKELIQLSFFPIDDENENK</sequence>
<feature type="transmembrane region" description="Helical" evidence="2">
    <location>
        <begin position="332"/>
        <end position="350"/>
    </location>
</feature>